<dbReference type="InterPro" id="IPR011993">
    <property type="entry name" value="PH-like_dom_sf"/>
</dbReference>
<feature type="domain" description="SIN1-type PH" evidence="4">
    <location>
        <begin position="1100"/>
        <end position="1203"/>
    </location>
</feature>
<dbReference type="HOGENOM" id="CLU_008055_0_0_1"/>
<dbReference type="OrthoDB" id="241990at2759"/>
<feature type="region of interest" description="Disordered" evidence="2">
    <location>
        <begin position="332"/>
        <end position="404"/>
    </location>
</feature>
<evidence type="ECO:0000313" key="7">
    <source>
        <dbReference type="Proteomes" id="UP000000267"/>
    </source>
</evidence>
<dbReference type="OMA" id="HWHENVK"/>
<dbReference type="RefSeq" id="XP_001644165.1">
    <property type="nucleotide sequence ID" value="XM_001644115.1"/>
</dbReference>
<dbReference type="GeneID" id="5544447"/>
<dbReference type="Pfam" id="PF23164">
    <property type="entry name" value="UBL_AVO1"/>
    <property type="match status" value="1"/>
</dbReference>
<evidence type="ECO:0000256" key="1">
    <source>
        <dbReference type="ARBA" id="ARBA00009407"/>
    </source>
</evidence>
<dbReference type="FunCoup" id="A7TN89">
    <property type="interactions" value="281"/>
</dbReference>
<dbReference type="PANTHER" id="PTHR13335:SF1">
    <property type="entry name" value="TARGET OF RAPAMYCIN COMPLEX 2 SUBUNIT MAPKAP1"/>
    <property type="match status" value="1"/>
</dbReference>
<evidence type="ECO:0000313" key="6">
    <source>
        <dbReference type="EMBL" id="EDO16307.1"/>
    </source>
</evidence>
<name>A7TN89_VANPO</name>
<accession>A7TN89</accession>
<dbReference type="GO" id="GO:0005546">
    <property type="term" value="F:phosphatidylinositol-4,5-bisphosphate binding"/>
    <property type="evidence" value="ECO:0007669"/>
    <property type="project" value="EnsemblFungi"/>
</dbReference>
<dbReference type="GO" id="GO:0031932">
    <property type="term" value="C:TORC2 complex"/>
    <property type="evidence" value="ECO:0007669"/>
    <property type="project" value="EnsemblFungi"/>
</dbReference>
<dbReference type="GO" id="GO:0038203">
    <property type="term" value="P:TORC2 signaling"/>
    <property type="evidence" value="ECO:0007669"/>
    <property type="project" value="TreeGrafter"/>
</dbReference>
<dbReference type="InterPro" id="IPR056385">
    <property type="entry name" value="UBL_AVO1/Sin1"/>
</dbReference>
<feature type="region of interest" description="Disordered" evidence="2">
    <location>
        <begin position="199"/>
        <end position="281"/>
    </location>
</feature>
<dbReference type="GO" id="GO:0005886">
    <property type="term" value="C:plasma membrane"/>
    <property type="evidence" value="ECO:0007669"/>
    <property type="project" value="EnsemblFungi"/>
</dbReference>
<proteinExistence type="inferred from homology"/>
<dbReference type="PhylomeDB" id="A7TN89"/>
<dbReference type="PANTHER" id="PTHR13335">
    <property type="entry name" value="TARGET OF RAPAMYCIN COMPLEX 2 SUBUNIT MAPKAP1"/>
    <property type="match status" value="1"/>
</dbReference>
<evidence type="ECO:0000256" key="2">
    <source>
        <dbReference type="SAM" id="MobiDB-lite"/>
    </source>
</evidence>
<feature type="compositionally biased region" description="Low complexity" evidence="2">
    <location>
        <begin position="204"/>
        <end position="251"/>
    </location>
</feature>
<protein>
    <submittedName>
        <fullName evidence="6">Uncharacterized protein</fullName>
    </submittedName>
</protein>
<feature type="domain" description="CRIM" evidence="3">
    <location>
        <begin position="679"/>
        <end position="826"/>
    </location>
</feature>
<feature type="compositionally biased region" description="Polar residues" evidence="2">
    <location>
        <begin position="392"/>
        <end position="404"/>
    </location>
</feature>
<dbReference type="GO" id="GO:0030950">
    <property type="term" value="P:establishment or maintenance of actin cytoskeleton polarity"/>
    <property type="evidence" value="ECO:0007669"/>
    <property type="project" value="EnsemblFungi"/>
</dbReference>
<dbReference type="GO" id="GO:0005737">
    <property type="term" value="C:cytoplasm"/>
    <property type="evidence" value="ECO:0007669"/>
    <property type="project" value="EnsemblFungi"/>
</dbReference>
<dbReference type="STRING" id="436907.A7TN89"/>
<dbReference type="Pfam" id="PF16979">
    <property type="entry name" value="SIN1_PH"/>
    <property type="match status" value="1"/>
</dbReference>
<evidence type="ECO:0000259" key="3">
    <source>
        <dbReference type="Pfam" id="PF16978"/>
    </source>
</evidence>
<reference evidence="6 7" key="1">
    <citation type="journal article" date="2007" name="Proc. Natl. Acad. Sci. U.S.A.">
        <title>Independent sorting-out of thousands of duplicated gene pairs in two yeast species descended from a whole-genome duplication.</title>
        <authorList>
            <person name="Scannell D.R."/>
            <person name="Frank A.C."/>
            <person name="Conant G.C."/>
            <person name="Byrne K.P."/>
            <person name="Woolfit M."/>
            <person name="Wolfe K.H."/>
        </authorList>
    </citation>
    <scope>NUCLEOTIDE SEQUENCE [LARGE SCALE GENOMIC DNA]</scope>
    <source>
        <strain evidence="7">ATCC 22028 / DSM 70294 / BCRC 21397 / CBS 2163 / NBRC 10782 / NRRL Y-8283 / UCD 57-17</strain>
    </source>
</reference>
<keyword evidence="7" id="KW-1185">Reference proteome</keyword>
<feature type="domain" description="AVO1/Sin1 ubiquitin-like" evidence="5">
    <location>
        <begin position="885"/>
        <end position="974"/>
    </location>
</feature>
<feature type="compositionally biased region" description="Basic and acidic residues" evidence="2">
    <location>
        <begin position="376"/>
        <end position="391"/>
    </location>
</feature>
<feature type="region of interest" description="Disordered" evidence="2">
    <location>
        <begin position="1014"/>
        <end position="1050"/>
    </location>
</feature>
<dbReference type="eggNOG" id="KOG3739">
    <property type="taxonomic scope" value="Eukaryota"/>
</dbReference>
<dbReference type="Gene3D" id="2.30.29.30">
    <property type="entry name" value="Pleckstrin-homology domain (PH domain)/Phosphotyrosine-binding domain (PTB)"/>
    <property type="match status" value="1"/>
</dbReference>
<feature type="compositionally biased region" description="Polar residues" evidence="2">
    <location>
        <begin position="570"/>
        <end position="601"/>
    </location>
</feature>
<dbReference type="Proteomes" id="UP000000267">
    <property type="component" value="Unassembled WGS sequence"/>
</dbReference>
<organism evidence="7">
    <name type="scientific">Vanderwaltozyma polyspora (strain ATCC 22028 / DSM 70294 / BCRC 21397 / CBS 2163 / NBRC 10782 / NRRL Y-8283 / UCD 57-17)</name>
    <name type="common">Kluyveromyces polysporus</name>
    <dbReference type="NCBI Taxonomy" id="436907"/>
    <lineage>
        <taxon>Eukaryota</taxon>
        <taxon>Fungi</taxon>
        <taxon>Dikarya</taxon>
        <taxon>Ascomycota</taxon>
        <taxon>Saccharomycotina</taxon>
        <taxon>Saccharomycetes</taxon>
        <taxon>Saccharomycetales</taxon>
        <taxon>Saccharomycetaceae</taxon>
        <taxon>Vanderwaltozyma</taxon>
    </lineage>
</organism>
<dbReference type="GO" id="GO:0060090">
    <property type="term" value="F:molecular adaptor activity"/>
    <property type="evidence" value="ECO:0007669"/>
    <property type="project" value="EnsemblFungi"/>
</dbReference>
<evidence type="ECO:0000259" key="5">
    <source>
        <dbReference type="Pfam" id="PF23164"/>
    </source>
</evidence>
<dbReference type="GO" id="GO:0001558">
    <property type="term" value="P:regulation of cell growth"/>
    <property type="evidence" value="ECO:0007669"/>
    <property type="project" value="EnsemblFungi"/>
</dbReference>
<feature type="compositionally biased region" description="Polar residues" evidence="2">
    <location>
        <begin position="332"/>
        <end position="362"/>
    </location>
</feature>
<dbReference type="KEGG" id="vpo:Kpol_1053p45"/>
<evidence type="ECO:0000259" key="4">
    <source>
        <dbReference type="Pfam" id="PF16979"/>
    </source>
</evidence>
<feature type="region of interest" description="Disordered" evidence="2">
    <location>
        <begin position="549"/>
        <end position="609"/>
    </location>
</feature>
<dbReference type="InterPro" id="IPR031567">
    <property type="entry name" value="CRIM_dom"/>
</dbReference>
<sequence>MDTVASVNRLRSQFLQICPEKDQMRRIMKPYRDENLPHNEMDGKLKDAYILSSGRDILSELISPPITQNFMDKYSLSHGSDTREMLDRRRRKTSYINTDTIKGSVDNSSSKISDENDISYQGTASDVLQNTTVNTDEIDYSSNSQVPVSNSMNITDSQNNSLQTLKNNITSNPTDPEIALNHNKISRKSTSRFARLFTGKKENNGNNNNNNHNNVTNSNNNNSGEHNTGNQRNNQNNSQANSQHHNNNSDSMRAQNVRKRSVSSFQKTHSKKPSAFDMNFDYDENLDEEDDEDEDEDDETDDKNVHAKFFQLDSSPNNISEPHLRNEVTSIKSGNATSDSGSNNGVSTNISKRISHFPQNMITRGVATDSKTNQSKNEKISNSKLAKKDNSLEGNLSDENASNHINRRELNNSISDDEENVISYIDSFINEHDLNNLTKEEHRSSLERSEYFKNSPESEIVRLDSVAQENINLDNESDLSGSEIEDGDNLSSYGKSLLFSDFSADDFSKSRAEFHGLKAVPHTDTIGSNGTPILFNNFKFDNEKDSIIDDGTFDKDSPKTPNYKRHNSNEQKLQGISTKNYNGKGTSGRRSSLPSLNFTKSHSNKIRDPNANRNYRKVLRNIDYTYKKPRRNSTDLTFNQTPSTLSVPFSSTSSRRNSATAPLLVIEKVTDFKNAKPQESHLSSLFKKKQDVSNPSELLDYFSFVSGSKVPKYEGLKLSIYIHDSKKYKREPFETTVRKTATVFEVIGFSLFLYATSKKPEDFELDGLTTVEIQDPNSFSLHIVDEDGEPFEDNFGKLDRTRPINTISDNEVTLCKVGSGEKEKNEAITALPYDLDGKIHDTAINDITSSSISKSVSTEKTINQLSYYKPIVGNNDNLEKNTSTNSLKIKVYLYPNINPKFNYTYIKVLVTANINDILVKYCKMKNMDPNEYLLKVAGKNLSLDLNDTVLRLDGNNEVEIISKKDAREIHLEKIKPNMKKPVLPTIQSNDLTPLTLEQNTSYLKYDAPIQEAAPVENKKAGKSKKHSRYKLTLTKQNSDPTNNNGSSSVVGSSFFKSRNSSKSSLHGSLPYFYPNKSNSNLDDYSNEKDDNTYQDLITGAYHKYRVWRRQQMSLINKHERTLALDGDYIYIVPPDRHMHWHENVKTKSFHISQVVLVKRSKRIPEYFKIYVKRGQDDIKRYYFEAVSLDECKEIVSRIQSLLSAYRMNHKK</sequence>
<dbReference type="InParanoid" id="A7TN89"/>
<comment type="similarity">
    <text evidence="1">Belongs to the SIN1 family.</text>
</comment>
<dbReference type="Pfam" id="PF16978">
    <property type="entry name" value="CRIM"/>
    <property type="match status" value="1"/>
</dbReference>
<dbReference type="InterPro" id="IPR008828">
    <property type="entry name" value="Sin1/Avo1"/>
</dbReference>
<dbReference type="InterPro" id="IPR031313">
    <property type="entry name" value="Sin1_PH_dom"/>
</dbReference>
<dbReference type="AlphaFoldDB" id="A7TN89"/>
<dbReference type="EMBL" id="DS480428">
    <property type="protein sequence ID" value="EDO16307.1"/>
    <property type="molecule type" value="Genomic_DNA"/>
</dbReference>
<gene>
    <name evidence="6" type="ORF">Kpol_1053p45</name>
</gene>
<feature type="compositionally biased region" description="Basic residues" evidence="2">
    <location>
        <begin position="1020"/>
        <end position="1029"/>
    </location>
</feature>
<feature type="compositionally biased region" description="Basic and acidic residues" evidence="2">
    <location>
        <begin position="549"/>
        <end position="558"/>
    </location>
</feature>